<proteinExistence type="predicted"/>
<gene>
    <name evidence="2" type="ORF">G6047_14475</name>
</gene>
<evidence type="ECO:0000256" key="1">
    <source>
        <dbReference type="SAM" id="SignalP"/>
    </source>
</evidence>
<feature type="chain" id="PRO_5037354254" evidence="1">
    <location>
        <begin position="22"/>
        <end position="127"/>
    </location>
</feature>
<dbReference type="RefSeq" id="WP_169528346.1">
    <property type="nucleotide sequence ID" value="NZ_JAAMPU010000108.1"/>
</dbReference>
<keyword evidence="1" id="KW-0732">Signal</keyword>
<name>A0A972FVB3_9FLAO</name>
<accession>A0A972FVB3</accession>
<sequence length="127" mass="14074">MKHLKFIAALTFFLAVTAVNAQQKTTNWPQLKSVQDVAARINMNIETNNKTPFYFAETLANSSAKLSQSNIPKEYASNDIKKNVADLVTKTEKLSADSKGKTSLEQLKAQFEEIKTLIAKIATPAKK</sequence>
<dbReference type="EMBL" id="JAAMPU010000108">
    <property type="protein sequence ID" value="NMH29243.1"/>
    <property type="molecule type" value="Genomic_DNA"/>
</dbReference>
<reference evidence="2" key="1">
    <citation type="submission" date="2020-02" db="EMBL/GenBank/DDBJ databases">
        <title>Flavobacterium sp. genome.</title>
        <authorList>
            <person name="Jung H.S."/>
            <person name="Baek J.H."/>
            <person name="Jeon C.O."/>
        </authorList>
    </citation>
    <scope>NUCLEOTIDE SEQUENCE</scope>
    <source>
        <strain evidence="2">SE-s28</strain>
    </source>
</reference>
<keyword evidence="3" id="KW-1185">Reference proteome</keyword>
<organism evidence="2 3">
    <name type="scientific">Flavobacterium silvaticum</name>
    <dbReference type="NCBI Taxonomy" id="1852020"/>
    <lineage>
        <taxon>Bacteria</taxon>
        <taxon>Pseudomonadati</taxon>
        <taxon>Bacteroidota</taxon>
        <taxon>Flavobacteriia</taxon>
        <taxon>Flavobacteriales</taxon>
        <taxon>Flavobacteriaceae</taxon>
        <taxon>Flavobacterium</taxon>
    </lineage>
</organism>
<evidence type="ECO:0000313" key="2">
    <source>
        <dbReference type="EMBL" id="NMH29243.1"/>
    </source>
</evidence>
<feature type="signal peptide" evidence="1">
    <location>
        <begin position="1"/>
        <end position="21"/>
    </location>
</feature>
<comment type="caution">
    <text evidence="2">The sequence shown here is derived from an EMBL/GenBank/DDBJ whole genome shotgun (WGS) entry which is preliminary data.</text>
</comment>
<dbReference type="Proteomes" id="UP000712080">
    <property type="component" value="Unassembled WGS sequence"/>
</dbReference>
<dbReference type="AlphaFoldDB" id="A0A972FVB3"/>
<protein>
    <submittedName>
        <fullName evidence="2">Uncharacterized protein</fullName>
    </submittedName>
</protein>
<evidence type="ECO:0000313" key="3">
    <source>
        <dbReference type="Proteomes" id="UP000712080"/>
    </source>
</evidence>